<protein>
    <submittedName>
        <fullName evidence="1">Protein LvhB11</fullName>
    </submittedName>
</protein>
<name>A0A378LLA2_LEGPN</name>
<evidence type="ECO:0000313" key="1">
    <source>
        <dbReference type="EMBL" id="STY27805.1"/>
    </source>
</evidence>
<dbReference type="EMBL" id="UGOL01000002">
    <property type="protein sequence ID" value="STY27805.1"/>
    <property type="molecule type" value="Genomic_DNA"/>
</dbReference>
<dbReference type="AlphaFoldDB" id="A0A378LLA2"/>
<organism evidence="1 2">
    <name type="scientific">Legionella pneumophila</name>
    <dbReference type="NCBI Taxonomy" id="446"/>
    <lineage>
        <taxon>Bacteria</taxon>
        <taxon>Pseudomonadati</taxon>
        <taxon>Pseudomonadota</taxon>
        <taxon>Gammaproteobacteria</taxon>
        <taxon>Legionellales</taxon>
        <taxon>Legionellaceae</taxon>
        <taxon>Legionella</taxon>
    </lineage>
</organism>
<evidence type="ECO:0000313" key="2">
    <source>
        <dbReference type="Proteomes" id="UP000254631"/>
    </source>
</evidence>
<sequence length="51" mass="5967">MRMAQLYKLNQVAGLDEADIYKVLHEVIDVIVQLQKTTDGRRLVEVYYKQA</sequence>
<proteinExistence type="predicted"/>
<gene>
    <name evidence="1" type="primary">virB11_2</name>
    <name evidence="1" type="ORF">NCTC12000_03220</name>
</gene>
<accession>A0A378LLA2</accession>
<dbReference type="Proteomes" id="UP000254631">
    <property type="component" value="Unassembled WGS sequence"/>
</dbReference>
<reference evidence="1 2" key="1">
    <citation type="submission" date="2018-06" db="EMBL/GenBank/DDBJ databases">
        <authorList>
            <consortium name="Pathogen Informatics"/>
            <person name="Doyle S."/>
        </authorList>
    </citation>
    <scope>NUCLEOTIDE SEQUENCE [LARGE SCALE GENOMIC DNA]</scope>
    <source>
        <strain evidence="1 2">NCTC12000</strain>
    </source>
</reference>